<dbReference type="Pfam" id="PF01476">
    <property type="entry name" value="LysM"/>
    <property type="match status" value="1"/>
</dbReference>
<accession>A0A1M7TR42</accession>
<name>A0A1M7TR42_9FIRM</name>
<proteinExistence type="predicted"/>
<dbReference type="AlphaFoldDB" id="A0A1M7TR42"/>
<evidence type="ECO:0000259" key="1">
    <source>
        <dbReference type="PROSITE" id="PS51782"/>
    </source>
</evidence>
<evidence type="ECO:0000313" key="3">
    <source>
        <dbReference type="Proteomes" id="UP000184010"/>
    </source>
</evidence>
<dbReference type="RefSeq" id="WP_072772808.1">
    <property type="nucleotide sequence ID" value="NZ_FRDN01000007.1"/>
</dbReference>
<dbReference type="Proteomes" id="UP000184010">
    <property type="component" value="Unassembled WGS sequence"/>
</dbReference>
<dbReference type="InterPro" id="IPR036779">
    <property type="entry name" value="LysM_dom_sf"/>
</dbReference>
<dbReference type="SMART" id="SM00257">
    <property type="entry name" value="LysM"/>
    <property type="match status" value="1"/>
</dbReference>
<sequence>MDVYLDDFLFRPGPRQKIGYKNPRTLVKLDIPGAGPSYQDMGEDGAVIDWSGVLIEDAYAGAMQLEVMKNTGNPVQLRVTDCPELSSKVRISRFDWELVRKDYVSYSIELAVESAEPGPEPVVVATPSPERSVAEEKNSVKTYTVVSGDTLWAIAGDKLGNPLRWKDIASLNGIADERKLRVGTVLKLPSP</sequence>
<feature type="domain" description="LysM" evidence="1">
    <location>
        <begin position="141"/>
        <end position="188"/>
    </location>
</feature>
<dbReference type="Gene3D" id="3.10.350.10">
    <property type="entry name" value="LysM domain"/>
    <property type="match status" value="1"/>
</dbReference>
<evidence type="ECO:0000313" key="2">
    <source>
        <dbReference type="EMBL" id="SHN73136.1"/>
    </source>
</evidence>
<dbReference type="InterPro" id="IPR018392">
    <property type="entry name" value="LysM"/>
</dbReference>
<protein>
    <submittedName>
        <fullName evidence="2">LysM domain-containing protein</fullName>
    </submittedName>
</protein>
<dbReference type="EMBL" id="FRDN01000007">
    <property type="protein sequence ID" value="SHN73136.1"/>
    <property type="molecule type" value="Genomic_DNA"/>
</dbReference>
<dbReference type="STRING" id="1121395.SAMN02745215_02412"/>
<dbReference type="SUPFAM" id="SSF54106">
    <property type="entry name" value="LysM domain"/>
    <property type="match status" value="1"/>
</dbReference>
<organism evidence="2 3">
    <name type="scientific">Desulfitobacterium chlororespirans DSM 11544</name>
    <dbReference type="NCBI Taxonomy" id="1121395"/>
    <lineage>
        <taxon>Bacteria</taxon>
        <taxon>Bacillati</taxon>
        <taxon>Bacillota</taxon>
        <taxon>Clostridia</taxon>
        <taxon>Eubacteriales</taxon>
        <taxon>Desulfitobacteriaceae</taxon>
        <taxon>Desulfitobacterium</taxon>
    </lineage>
</organism>
<keyword evidence="3" id="KW-1185">Reference proteome</keyword>
<gene>
    <name evidence="2" type="ORF">SAMN02745215_02412</name>
</gene>
<dbReference type="PROSITE" id="PS51782">
    <property type="entry name" value="LYSM"/>
    <property type="match status" value="1"/>
</dbReference>
<dbReference type="CDD" id="cd00118">
    <property type="entry name" value="LysM"/>
    <property type="match status" value="1"/>
</dbReference>
<reference evidence="3" key="1">
    <citation type="submission" date="2016-12" db="EMBL/GenBank/DDBJ databases">
        <authorList>
            <person name="Varghese N."/>
            <person name="Submissions S."/>
        </authorList>
    </citation>
    <scope>NUCLEOTIDE SEQUENCE [LARGE SCALE GENOMIC DNA]</scope>
    <source>
        <strain evidence="3">DSM 11544</strain>
    </source>
</reference>